<evidence type="ECO:0000256" key="1">
    <source>
        <dbReference type="ARBA" id="ARBA00009481"/>
    </source>
</evidence>
<accession>A0ABS7WZY6</accession>
<dbReference type="PANTHER" id="PTHR13615">
    <property type="entry name" value="GLYCOSYLTRANSFERASE-LIKE 1"/>
    <property type="match status" value="1"/>
</dbReference>
<gene>
    <name evidence="9" type="ORF">KGQ91_10865</name>
</gene>
<organism evidence="9 10">
    <name type="scientific">Modicisalibacter tunisiensis</name>
    <dbReference type="NCBI Taxonomy" id="390637"/>
    <lineage>
        <taxon>Bacteria</taxon>
        <taxon>Pseudomonadati</taxon>
        <taxon>Pseudomonadota</taxon>
        <taxon>Gammaproteobacteria</taxon>
        <taxon>Oceanospirillales</taxon>
        <taxon>Halomonadaceae</taxon>
        <taxon>Modicisalibacter</taxon>
    </lineage>
</organism>
<dbReference type="PANTHER" id="PTHR13615:SF3">
    <property type="entry name" value="GLYCOSYLTRANSFERASE-LIKE DOMAIN-CONTAINING PROTEIN 1"/>
    <property type="match status" value="1"/>
</dbReference>
<keyword evidence="10" id="KW-1185">Reference proteome</keyword>
<evidence type="ECO:0000256" key="4">
    <source>
        <dbReference type="ARBA" id="ARBA00044517"/>
    </source>
</evidence>
<dbReference type="EC" id="2.4.1.110" evidence="4"/>
<protein>
    <recommendedName>
        <fullName evidence="5">tRNA-queuosine alpha-mannosyltransferase</fullName>
        <ecNumber evidence="4">2.4.1.110</ecNumber>
    </recommendedName>
</protein>
<dbReference type="RefSeq" id="WP_224420986.1">
    <property type="nucleotide sequence ID" value="NZ_JAGXFD010000001.1"/>
</dbReference>
<comment type="similarity">
    <text evidence="1">Belongs to the glycosyltransferase group 1 family. Glycosyltransferase 4 subfamily.</text>
</comment>
<evidence type="ECO:0000313" key="10">
    <source>
        <dbReference type="Proteomes" id="UP001319883"/>
    </source>
</evidence>
<name>A0ABS7WZY6_9GAMM</name>
<dbReference type="InterPro" id="IPR001296">
    <property type="entry name" value="Glyco_trans_1"/>
</dbReference>
<dbReference type="SUPFAM" id="SSF53756">
    <property type="entry name" value="UDP-Glycosyltransferase/glycogen phosphorylase"/>
    <property type="match status" value="1"/>
</dbReference>
<sequence>MKALLLSAYAAASHRFWADGLEQAFPEIDWQRLELPPRHFQWRVRGNPLMWRLANHAVLEQSFDLVVATSMVDLATLVGLCPSLAQARKVVYFHENQFAFPRSSRQVLRPEPMMVNLYAALAADVVVFNSAYNRDSLVAGARDFLSRMPDRLPLEPWLSRLAAHAHVLPVPLPDQAVRPAGRGRRIVWNHRWEYDKNPEAFFAALERLVAEGIDFEVAVMGQQFRDRPAVFDTARAWLGERIVCWGEQPAADYAAMLDAADIVVSTTDHEFQGLAIMEAVNRGCLPLVPDRLCFPDYYPDACRYPGDVESLVARLRGWLTDPASRPPLPDARQWQWPAWRSAYGEVLGLRPRPDTA</sequence>
<dbReference type="Proteomes" id="UP001319883">
    <property type="component" value="Unassembled WGS sequence"/>
</dbReference>
<evidence type="ECO:0000256" key="5">
    <source>
        <dbReference type="ARBA" id="ARBA00044539"/>
    </source>
</evidence>
<evidence type="ECO:0000256" key="3">
    <source>
        <dbReference type="ARBA" id="ARBA00022679"/>
    </source>
</evidence>
<keyword evidence="2" id="KW-0328">Glycosyltransferase</keyword>
<reference evidence="9 10" key="1">
    <citation type="submission" date="2021-05" db="EMBL/GenBank/DDBJ databases">
        <title>Petroleum and Energy Research Collection (APPE): ex situ preservation of microbial diversity associated with the oil industry and exploitation of its biotechnological potential.</title>
        <authorList>
            <person name="Paixao C.T.M."/>
            <person name="Gomes M.B."/>
            <person name="Oliveira V.M."/>
        </authorList>
    </citation>
    <scope>NUCLEOTIDE SEQUENCE [LARGE SCALE GENOMIC DNA]</scope>
    <source>
        <strain evidence="9 10">LIT2</strain>
    </source>
</reference>
<dbReference type="Pfam" id="PF12038">
    <property type="entry name" value="QTMAN_N"/>
    <property type="match status" value="1"/>
</dbReference>
<evidence type="ECO:0000259" key="7">
    <source>
        <dbReference type="Pfam" id="PF00534"/>
    </source>
</evidence>
<dbReference type="EMBL" id="JAGXFD010000001">
    <property type="protein sequence ID" value="MBZ9568173.1"/>
    <property type="molecule type" value="Genomic_DNA"/>
</dbReference>
<proteinExistence type="inferred from homology"/>
<keyword evidence="3" id="KW-0808">Transferase</keyword>
<evidence type="ECO:0000256" key="2">
    <source>
        <dbReference type="ARBA" id="ARBA00022676"/>
    </source>
</evidence>
<evidence type="ECO:0000256" key="6">
    <source>
        <dbReference type="ARBA" id="ARBA00048439"/>
    </source>
</evidence>
<evidence type="ECO:0000259" key="8">
    <source>
        <dbReference type="Pfam" id="PF12038"/>
    </source>
</evidence>
<comment type="caution">
    <text evidence="9">The sequence shown here is derived from an EMBL/GenBank/DDBJ whole genome shotgun (WGS) entry which is preliminary data.</text>
</comment>
<feature type="domain" description="tRNA-queuosine alpha-mannosyltransferase N-terminal" evidence="8">
    <location>
        <begin position="3"/>
        <end position="172"/>
    </location>
</feature>
<dbReference type="InterPro" id="IPR022701">
    <property type="entry name" value="QTMAN_N"/>
</dbReference>
<evidence type="ECO:0000313" key="9">
    <source>
        <dbReference type="EMBL" id="MBZ9568173.1"/>
    </source>
</evidence>
<dbReference type="Pfam" id="PF00534">
    <property type="entry name" value="Glycos_transf_1"/>
    <property type="match status" value="1"/>
</dbReference>
<dbReference type="Gene3D" id="3.40.50.2000">
    <property type="entry name" value="Glycogen Phosphorylase B"/>
    <property type="match status" value="1"/>
</dbReference>
<dbReference type="InterPro" id="IPR051862">
    <property type="entry name" value="GT-like_domain_containing_1"/>
</dbReference>
<feature type="domain" description="Glycosyl transferase family 1" evidence="7">
    <location>
        <begin position="186"/>
        <end position="325"/>
    </location>
</feature>
<comment type="catalytic activity">
    <reaction evidence="6">
        <text>queuosine(34) in tRNA(Asp) + GDP-alpha-D-mannose = O-4''-alpha-D-mannosylqueuosine(34) in tRNA(Asp) + GDP + H(+)</text>
        <dbReference type="Rhea" id="RHEA:12885"/>
        <dbReference type="Rhea" id="RHEA-COMP:18572"/>
        <dbReference type="Rhea" id="RHEA-COMP:18581"/>
        <dbReference type="ChEBI" id="CHEBI:15378"/>
        <dbReference type="ChEBI" id="CHEBI:57527"/>
        <dbReference type="ChEBI" id="CHEBI:58189"/>
        <dbReference type="ChEBI" id="CHEBI:194431"/>
        <dbReference type="ChEBI" id="CHEBI:194442"/>
        <dbReference type="EC" id="2.4.1.110"/>
    </reaction>
    <physiologicalReaction direction="left-to-right" evidence="6">
        <dbReference type="Rhea" id="RHEA:12886"/>
    </physiologicalReaction>
</comment>